<evidence type="ECO:0000256" key="2">
    <source>
        <dbReference type="PROSITE-ProRule" id="PRU00169"/>
    </source>
</evidence>
<comment type="caution">
    <text evidence="4">The sequence shown here is derived from an EMBL/GenBank/DDBJ whole genome shotgun (WGS) entry which is preliminary data.</text>
</comment>
<dbReference type="SUPFAM" id="SSF52172">
    <property type="entry name" value="CheY-like"/>
    <property type="match status" value="2"/>
</dbReference>
<dbReference type="SMART" id="SM00448">
    <property type="entry name" value="REC"/>
    <property type="match status" value="2"/>
</dbReference>
<dbReference type="PANTHER" id="PTHR44591">
    <property type="entry name" value="STRESS RESPONSE REGULATOR PROTEIN 1"/>
    <property type="match status" value="1"/>
</dbReference>
<name>A0ABX0Q239_9GAMM</name>
<keyword evidence="5" id="KW-1185">Reference proteome</keyword>
<dbReference type="PROSITE" id="PS50110">
    <property type="entry name" value="RESPONSE_REGULATORY"/>
    <property type="match status" value="2"/>
</dbReference>
<gene>
    <name evidence="4" type="ORF">HBF26_06785</name>
</gene>
<reference evidence="4 5" key="1">
    <citation type="journal article" date="2011" name="Curr. Microbiol.">
        <title>Luteibacter jiangsuensis sp. nov.: a methamidophos-degrading bacterium isolated from a methamidophos-manufacturing factory.</title>
        <authorList>
            <person name="Wang L."/>
            <person name="Wang G.L."/>
            <person name="Li S.P."/>
            <person name="Jiang J.D."/>
        </authorList>
    </citation>
    <scope>NUCLEOTIDE SEQUENCE [LARGE SCALE GENOMIC DNA]</scope>
    <source>
        <strain evidence="4 5">CGMCC 1.10133</strain>
    </source>
</reference>
<evidence type="ECO:0000313" key="4">
    <source>
        <dbReference type="EMBL" id="NID04584.1"/>
    </source>
</evidence>
<feature type="modified residue" description="4-aspartylphosphate" evidence="2">
    <location>
        <position position="234"/>
    </location>
</feature>
<dbReference type="InterPro" id="IPR011006">
    <property type="entry name" value="CheY-like_superfamily"/>
</dbReference>
<dbReference type="Pfam" id="PF00072">
    <property type="entry name" value="Response_reg"/>
    <property type="match status" value="2"/>
</dbReference>
<feature type="domain" description="Response regulatory" evidence="3">
    <location>
        <begin position="179"/>
        <end position="304"/>
    </location>
</feature>
<dbReference type="Gene3D" id="3.40.50.2300">
    <property type="match status" value="2"/>
</dbReference>
<feature type="domain" description="Response regulatory" evidence="3">
    <location>
        <begin position="52"/>
        <end position="170"/>
    </location>
</feature>
<evidence type="ECO:0000259" key="3">
    <source>
        <dbReference type="PROSITE" id="PS50110"/>
    </source>
</evidence>
<dbReference type="PANTHER" id="PTHR44591:SF21">
    <property type="entry name" value="TWO-COMPONENT RESPONSE REGULATOR"/>
    <property type="match status" value="1"/>
</dbReference>
<keyword evidence="1 2" id="KW-0597">Phosphoprotein</keyword>
<organism evidence="4 5">
    <name type="scientific">Luteibacter jiangsuensis</name>
    <dbReference type="NCBI Taxonomy" id="637577"/>
    <lineage>
        <taxon>Bacteria</taxon>
        <taxon>Pseudomonadati</taxon>
        <taxon>Pseudomonadota</taxon>
        <taxon>Gammaproteobacteria</taxon>
        <taxon>Lysobacterales</taxon>
        <taxon>Rhodanobacteraceae</taxon>
        <taxon>Luteibacter</taxon>
    </lineage>
</organism>
<dbReference type="EMBL" id="JAAQQR010000002">
    <property type="protein sequence ID" value="NID04584.1"/>
    <property type="molecule type" value="Genomic_DNA"/>
</dbReference>
<evidence type="ECO:0000313" key="5">
    <source>
        <dbReference type="Proteomes" id="UP001429601"/>
    </source>
</evidence>
<dbReference type="InterPro" id="IPR050595">
    <property type="entry name" value="Bact_response_regulator"/>
</dbReference>
<comment type="caution">
    <text evidence="2">Lacks conserved residue(s) required for the propagation of feature annotation.</text>
</comment>
<accession>A0ABX0Q239</accession>
<protein>
    <submittedName>
        <fullName evidence="4">Response regulator</fullName>
    </submittedName>
</protein>
<sequence>MAAAFGTLRVGRAGVARGATGQRAADPPRSGGLKGVGVGSNIGSGVASATPRILIVDGSKVVRQLIARVVAAEVPGVEIVEATTGAEAQSELQRGVFDFVTVALRLPDMDGLDVARFVRESAPQIYMPIVVVSGDVEQRLHRRELGEFVTDYFDKSLGFGALAEFIRGYVRPEGGAEGEVLYVEDSRVVALATRRMMEKYGLTVHHVISAEDALQHLRQARERGEVGADVVLTDVSLKGELTGGDLVERIRNEFGYGKGQLPTLVMTGDENPANQAALLRAGANDLVEKPVEEKLLITKLLFQLRVALHLRARATH</sequence>
<dbReference type="InterPro" id="IPR001789">
    <property type="entry name" value="Sig_transdc_resp-reg_receiver"/>
</dbReference>
<proteinExistence type="predicted"/>
<dbReference type="CDD" id="cd00156">
    <property type="entry name" value="REC"/>
    <property type="match status" value="2"/>
</dbReference>
<dbReference type="Proteomes" id="UP001429601">
    <property type="component" value="Unassembled WGS sequence"/>
</dbReference>
<evidence type="ECO:0000256" key="1">
    <source>
        <dbReference type="ARBA" id="ARBA00022553"/>
    </source>
</evidence>